<reference evidence="1" key="1">
    <citation type="journal article" date="2014" name="Front. Microbiol.">
        <title>High frequency of phylogenetically diverse reductive dehalogenase-homologous genes in deep subseafloor sedimentary metagenomes.</title>
        <authorList>
            <person name="Kawai M."/>
            <person name="Futagami T."/>
            <person name="Toyoda A."/>
            <person name="Takaki Y."/>
            <person name="Nishi S."/>
            <person name="Hori S."/>
            <person name="Arai W."/>
            <person name="Tsubouchi T."/>
            <person name="Morono Y."/>
            <person name="Uchiyama I."/>
            <person name="Ito T."/>
            <person name="Fujiyama A."/>
            <person name="Inagaki F."/>
            <person name="Takami H."/>
        </authorList>
    </citation>
    <scope>NUCLEOTIDE SEQUENCE</scope>
    <source>
        <strain evidence="1">Expedition CK06-06</strain>
    </source>
</reference>
<proteinExistence type="predicted"/>
<evidence type="ECO:0000313" key="1">
    <source>
        <dbReference type="EMBL" id="GAI16513.1"/>
    </source>
</evidence>
<comment type="caution">
    <text evidence="1">The sequence shown here is derived from an EMBL/GenBank/DDBJ whole genome shotgun (WGS) entry which is preliminary data.</text>
</comment>
<dbReference type="PANTHER" id="PTHR43717:SF1">
    <property type="entry name" value="ANAEROBIC NITRIC OXIDE REDUCTASE FLAVORUBREDOXIN"/>
    <property type="match status" value="1"/>
</dbReference>
<evidence type="ECO:0008006" key="2">
    <source>
        <dbReference type="Google" id="ProtNLM"/>
    </source>
</evidence>
<accession>X1LBR6</accession>
<dbReference type="AlphaFoldDB" id="X1LBR6"/>
<dbReference type="InterPro" id="IPR036866">
    <property type="entry name" value="RibonucZ/Hydroxyglut_hydro"/>
</dbReference>
<dbReference type="Gene3D" id="3.60.15.10">
    <property type="entry name" value="Ribonuclease Z/Hydroxyacylglutathione hydrolase-like"/>
    <property type="match status" value="1"/>
</dbReference>
<protein>
    <recommendedName>
        <fullName evidence="2">Metallo-beta-lactamase domain-containing protein</fullName>
    </recommendedName>
</protein>
<organism evidence="1">
    <name type="scientific">marine sediment metagenome</name>
    <dbReference type="NCBI Taxonomy" id="412755"/>
    <lineage>
        <taxon>unclassified sequences</taxon>
        <taxon>metagenomes</taxon>
        <taxon>ecological metagenomes</taxon>
    </lineage>
</organism>
<sequence>MVSQEIKPNIYYVGAKDYDRRLFDDLIPLPDGTSYNSYLVIGSKKTALIDAVDGAKFYELKANIAKSPVKTIDYLVSNHSEQDHSEGLVKLLKMYPEAKVVTN</sequence>
<dbReference type="PANTHER" id="PTHR43717">
    <property type="entry name" value="ANAEROBIC NITRIC OXIDE REDUCTASE FLAVORUBREDOXIN"/>
    <property type="match status" value="1"/>
</dbReference>
<feature type="non-terminal residue" evidence="1">
    <location>
        <position position="103"/>
    </location>
</feature>
<name>X1LBR6_9ZZZZ</name>
<gene>
    <name evidence="1" type="ORF">S06H3_09521</name>
</gene>
<dbReference type="EMBL" id="BARV01004219">
    <property type="protein sequence ID" value="GAI16513.1"/>
    <property type="molecule type" value="Genomic_DNA"/>
</dbReference>
<dbReference type="SUPFAM" id="SSF56281">
    <property type="entry name" value="Metallo-hydrolase/oxidoreductase"/>
    <property type="match status" value="1"/>
</dbReference>